<keyword evidence="3" id="KW-1185">Reference proteome</keyword>
<dbReference type="VEuPathDB" id="FungiDB:PSHT_06402"/>
<feature type="compositionally biased region" description="Basic and acidic residues" evidence="1">
    <location>
        <begin position="396"/>
        <end position="408"/>
    </location>
</feature>
<feature type="compositionally biased region" description="Polar residues" evidence="1">
    <location>
        <begin position="1"/>
        <end position="38"/>
    </location>
</feature>
<dbReference type="OrthoDB" id="2506008at2759"/>
<proteinExistence type="predicted"/>
<accession>A0A2S4W6S4</accession>
<feature type="compositionally biased region" description="Basic and acidic residues" evidence="1">
    <location>
        <begin position="442"/>
        <end position="451"/>
    </location>
</feature>
<feature type="region of interest" description="Disordered" evidence="1">
    <location>
        <begin position="1"/>
        <end position="79"/>
    </location>
</feature>
<dbReference type="AlphaFoldDB" id="A0A2S4W6S4"/>
<evidence type="ECO:0000256" key="1">
    <source>
        <dbReference type="SAM" id="MobiDB-lite"/>
    </source>
</evidence>
<dbReference type="VEuPathDB" id="FungiDB:PSTT_03396"/>
<comment type="caution">
    <text evidence="2">The sequence shown here is derived from an EMBL/GenBank/DDBJ whole genome shotgun (WGS) entry which is preliminary data.</text>
</comment>
<sequence length="576" mass="62467">MTTAAPRNLIHTSQFQSPNVFSKSNTTSPPLSSQSVTPRTPCIRFAPLPDPRASRANVPGVGGGSDVWWSREEKPDGSRGDYRLVVRRPTGEVIAIDDLALDSRERTQALETYRQQQTKISSQQVPLTINQSSPSDKHGLSNQALNETLGHSSKLLDPITIQADSRLAKLLPPLVTQPSNSSSSTTPAFILPPAGSGIPLTLTRTTSRESTYSNQSSGSNRAGSSSITRKFIDAMKKPLHRHSHRLTPTNSLPIDCSGLSDSQRGIPLCKSRSDDSGGSVIKAFTLGRLKKHPSAQILRRTRSKDESVNYPEQILLDEPPARRRSNYPPVAQRKAHMGGGRGGAGRITLTEEPDFVEWKPAAAAPSTGSIDAPKSTVASIDDDGSGMAWLRKRKREREERAQRAEQERQGGLQNSSAQLALPSNGEPQGESAALNTGLRSAGGDKPEDDRASTSSSTSQSSILSQDGQQRSGGTRTSASSATDSSKHSAADDEDLNEEELKEEERLKLLALTQSPFVRGATEVYRESVFIHTTPFFLLIPRGVLITDFSLLWSTSNSREHHQVMTKTSDLTQPSQQ</sequence>
<reference evidence="3" key="2">
    <citation type="journal article" date="2018" name="BMC Genomics">
        <title>Genomic insights into host adaptation between the wheat stripe rust pathogen (Puccinia striiformis f. sp. tritici) and the barley stripe rust pathogen (Puccinia striiformis f. sp. hordei).</title>
        <authorList>
            <person name="Xia C."/>
            <person name="Wang M."/>
            <person name="Yin C."/>
            <person name="Cornejo O.E."/>
            <person name="Hulbert S.H."/>
            <person name="Chen X."/>
        </authorList>
    </citation>
    <scope>NUCLEOTIDE SEQUENCE [LARGE SCALE GENOMIC DNA]</scope>
    <source>
        <strain evidence="3">93TX-2</strain>
    </source>
</reference>
<feature type="region of interest" description="Disordered" evidence="1">
    <location>
        <begin position="121"/>
        <end position="142"/>
    </location>
</feature>
<feature type="compositionally biased region" description="Low complexity" evidence="1">
    <location>
        <begin position="200"/>
        <end position="226"/>
    </location>
</feature>
<name>A0A2S4W6S4_9BASI</name>
<evidence type="ECO:0000313" key="3">
    <source>
        <dbReference type="Proteomes" id="UP000238274"/>
    </source>
</evidence>
<reference evidence="3" key="3">
    <citation type="journal article" date="2018" name="Mol. Plant Microbe Interact.">
        <title>Genome sequence resources for the wheat stripe rust pathogen (Puccinia striiformis f. sp. tritici) and the barley stripe rust pathogen (Puccinia striiformis f. sp. hordei).</title>
        <authorList>
            <person name="Xia C."/>
            <person name="Wang M."/>
            <person name="Yin C."/>
            <person name="Cornejo O.E."/>
            <person name="Hulbert S.H."/>
            <person name="Chen X."/>
        </authorList>
    </citation>
    <scope>NUCLEOTIDE SEQUENCE [LARGE SCALE GENOMIC DNA]</scope>
    <source>
        <strain evidence="3">93TX-2</strain>
    </source>
</reference>
<feature type="compositionally biased region" description="Low complexity" evidence="1">
    <location>
        <begin position="452"/>
        <end position="483"/>
    </location>
</feature>
<evidence type="ECO:0000313" key="2">
    <source>
        <dbReference type="EMBL" id="POW17446.1"/>
    </source>
</evidence>
<organism evidence="2 3">
    <name type="scientific">Puccinia striiformis</name>
    <dbReference type="NCBI Taxonomy" id="27350"/>
    <lineage>
        <taxon>Eukaryota</taxon>
        <taxon>Fungi</taxon>
        <taxon>Dikarya</taxon>
        <taxon>Basidiomycota</taxon>
        <taxon>Pucciniomycotina</taxon>
        <taxon>Pucciniomycetes</taxon>
        <taxon>Pucciniales</taxon>
        <taxon>Pucciniaceae</taxon>
        <taxon>Puccinia</taxon>
    </lineage>
</organism>
<feature type="region of interest" description="Disordered" evidence="1">
    <location>
        <begin position="363"/>
        <end position="499"/>
    </location>
</feature>
<dbReference type="EMBL" id="PKSM01000075">
    <property type="protein sequence ID" value="POW17446.1"/>
    <property type="molecule type" value="Genomic_DNA"/>
</dbReference>
<feature type="compositionally biased region" description="Basic and acidic residues" evidence="1">
    <location>
        <begin position="69"/>
        <end position="79"/>
    </location>
</feature>
<gene>
    <name evidence="2" type="ORF">PSHT_06402</name>
</gene>
<feature type="region of interest" description="Disordered" evidence="1">
    <location>
        <begin position="176"/>
        <end position="227"/>
    </location>
</feature>
<dbReference type="Proteomes" id="UP000238274">
    <property type="component" value="Unassembled WGS sequence"/>
</dbReference>
<protein>
    <submittedName>
        <fullName evidence="2">Uncharacterized protein</fullName>
    </submittedName>
</protein>
<reference evidence="2 3" key="1">
    <citation type="submission" date="2017-12" db="EMBL/GenBank/DDBJ databases">
        <title>Gene loss provides genomic basis for host adaptation in cereal stripe rust fungi.</title>
        <authorList>
            <person name="Xia C."/>
        </authorList>
    </citation>
    <scope>NUCLEOTIDE SEQUENCE [LARGE SCALE GENOMIC DNA]</scope>
    <source>
        <strain evidence="2 3">93TX-2</strain>
    </source>
</reference>
<feature type="region of interest" description="Disordered" evidence="1">
    <location>
        <begin position="319"/>
        <end position="347"/>
    </location>
</feature>